<reference evidence="1 2" key="1">
    <citation type="submission" date="2023-08" db="EMBL/GenBank/DDBJ databases">
        <title>A Necator americanus chromosomal reference genome.</title>
        <authorList>
            <person name="Ilik V."/>
            <person name="Petrzelkova K.J."/>
            <person name="Pardy F."/>
            <person name="Fuh T."/>
            <person name="Niatou-Singa F.S."/>
            <person name="Gouil Q."/>
            <person name="Baker L."/>
            <person name="Ritchie M.E."/>
            <person name="Jex A.R."/>
            <person name="Gazzola D."/>
            <person name="Li H."/>
            <person name="Toshio Fujiwara R."/>
            <person name="Zhan B."/>
            <person name="Aroian R.V."/>
            <person name="Pafco B."/>
            <person name="Schwarz E.M."/>
        </authorList>
    </citation>
    <scope>NUCLEOTIDE SEQUENCE [LARGE SCALE GENOMIC DNA]</scope>
    <source>
        <strain evidence="1 2">Aroian</strain>
        <tissue evidence="1">Whole animal</tissue>
    </source>
</reference>
<organism evidence="1 2">
    <name type="scientific">Necator americanus</name>
    <name type="common">Human hookworm</name>
    <dbReference type="NCBI Taxonomy" id="51031"/>
    <lineage>
        <taxon>Eukaryota</taxon>
        <taxon>Metazoa</taxon>
        <taxon>Ecdysozoa</taxon>
        <taxon>Nematoda</taxon>
        <taxon>Chromadorea</taxon>
        <taxon>Rhabditida</taxon>
        <taxon>Rhabditina</taxon>
        <taxon>Rhabditomorpha</taxon>
        <taxon>Strongyloidea</taxon>
        <taxon>Ancylostomatidae</taxon>
        <taxon>Bunostominae</taxon>
        <taxon>Necator</taxon>
    </lineage>
</organism>
<comment type="caution">
    <text evidence="1">The sequence shown here is derived from an EMBL/GenBank/DDBJ whole genome shotgun (WGS) entry which is preliminary data.</text>
</comment>
<sequence length="114" mass="12896">MSSRIEIVLNNTRSDRLSPIATLSDVYDGRSRSAETDYAARQACRFSSCLARLVKTSLVFITERLQRAVVVEEEPPSDLLDKTVKNDSSTSLRMELKMSNLGSPYQRTWFRCAS</sequence>
<keyword evidence="2" id="KW-1185">Reference proteome</keyword>
<proteinExistence type="predicted"/>
<protein>
    <submittedName>
        <fullName evidence="1">Uncharacterized protein</fullName>
    </submittedName>
</protein>
<name>A0ABR1BWS9_NECAM</name>
<accession>A0ABR1BWS9</accession>
<evidence type="ECO:0000313" key="1">
    <source>
        <dbReference type="EMBL" id="KAK6729558.1"/>
    </source>
</evidence>
<gene>
    <name evidence="1" type="primary">Necator_chrI.g2670</name>
    <name evidence="1" type="ORF">RB195_006542</name>
</gene>
<dbReference type="Proteomes" id="UP001303046">
    <property type="component" value="Unassembled WGS sequence"/>
</dbReference>
<evidence type="ECO:0000313" key="2">
    <source>
        <dbReference type="Proteomes" id="UP001303046"/>
    </source>
</evidence>
<dbReference type="EMBL" id="JAVFWL010000001">
    <property type="protein sequence ID" value="KAK6729558.1"/>
    <property type="molecule type" value="Genomic_DNA"/>
</dbReference>